<evidence type="ECO:0000313" key="2">
    <source>
        <dbReference type="EMBL" id="KAK4874102.1"/>
    </source>
</evidence>
<feature type="signal peptide" evidence="1">
    <location>
        <begin position="1"/>
        <end position="17"/>
    </location>
</feature>
<proteinExistence type="predicted"/>
<evidence type="ECO:0000313" key="3">
    <source>
        <dbReference type="Proteomes" id="UP001353858"/>
    </source>
</evidence>
<sequence length="384" mass="43664">MNFKIFIWCVLLKLVVCEENTVSLKLQDNNPLGFKTTTDFFKLTTSLANRSHEEPITLANRVEKQNEVKLVLGYKPTRPSYLPEPITVPQLIPPGTPWPAAPEDYVTKHNKTQVIVESITLTNRIDESKKETKLEYKPTRPSFLPEPSTVQQLIPTGKPWPSALPENYITKNNKTQVTLESITLANRIEGKNETNLILEYKPTRPSFLPELSTVQQLIPPGKPWPASPEDYNIGKNNKTQVVLESVTLANRIDENESDKVVLENKPTRPSFIPEPSTVQQLISPGKPWPASHEEHVTKSTLSPHLINRFPELTSTSVRPSTFSTRIVLTYKPQRPWYLPEPTYIGQIIPPGKPWPASLEEYASFSQTTYRPNRFEKAEHDETVK</sequence>
<dbReference type="AlphaFoldDB" id="A0AAN7PRS9"/>
<reference evidence="3" key="1">
    <citation type="submission" date="2023-01" db="EMBL/GenBank/DDBJ databases">
        <title>Key to firefly adult light organ development and bioluminescence: homeobox transcription factors regulate luciferase expression and transportation to peroxisome.</title>
        <authorList>
            <person name="Fu X."/>
        </authorList>
    </citation>
    <scope>NUCLEOTIDE SEQUENCE [LARGE SCALE GENOMIC DNA]</scope>
</reference>
<keyword evidence="3" id="KW-1185">Reference proteome</keyword>
<feature type="chain" id="PRO_5042851823" evidence="1">
    <location>
        <begin position="18"/>
        <end position="384"/>
    </location>
</feature>
<name>A0AAN7PRS9_9COLE</name>
<accession>A0AAN7PRS9</accession>
<protein>
    <submittedName>
        <fullName evidence="2">Uncharacterized protein</fullName>
    </submittedName>
</protein>
<gene>
    <name evidence="2" type="ORF">RN001_013462</name>
</gene>
<evidence type="ECO:0000256" key="1">
    <source>
        <dbReference type="SAM" id="SignalP"/>
    </source>
</evidence>
<comment type="caution">
    <text evidence="2">The sequence shown here is derived from an EMBL/GenBank/DDBJ whole genome shotgun (WGS) entry which is preliminary data.</text>
</comment>
<dbReference type="Proteomes" id="UP001353858">
    <property type="component" value="Unassembled WGS sequence"/>
</dbReference>
<keyword evidence="1" id="KW-0732">Signal</keyword>
<dbReference type="EMBL" id="JARPUR010000006">
    <property type="protein sequence ID" value="KAK4874102.1"/>
    <property type="molecule type" value="Genomic_DNA"/>
</dbReference>
<organism evidence="2 3">
    <name type="scientific">Aquatica leii</name>
    <dbReference type="NCBI Taxonomy" id="1421715"/>
    <lineage>
        <taxon>Eukaryota</taxon>
        <taxon>Metazoa</taxon>
        <taxon>Ecdysozoa</taxon>
        <taxon>Arthropoda</taxon>
        <taxon>Hexapoda</taxon>
        <taxon>Insecta</taxon>
        <taxon>Pterygota</taxon>
        <taxon>Neoptera</taxon>
        <taxon>Endopterygota</taxon>
        <taxon>Coleoptera</taxon>
        <taxon>Polyphaga</taxon>
        <taxon>Elateriformia</taxon>
        <taxon>Elateroidea</taxon>
        <taxon>Lampyridae</taxon>
        <taxon>Luciolinae</taxon>
        <taxon>Aquatica</taxon>
    </lineage>
</organism>